<evidence type="ECO:0000313" key="3">
    <source>
        <dbReference type="WBParaSite" id="nRc.2.0.1.t27359-RA"/>
    </source>
</evidence>
<feature type="chain" id="PRO_5037748468" evidence="1">
    <location>
        <begin position="18"/>
        <end position="511"/>
    </location>
</feature>
<keyword evidence="1" id="KW-0732">Signal</keyword>
<keyword evidence="2" id="KW-1185">Reference proteome</keyword>
<dbReference type="WBParaSite" id="nRc.2.0.1.t27359-RA">
    <property type="protein sequence ID" value="nRc.2.0.1.t27359-RA"/>
    <property type="gene ID" value="nRc.2.0.1.g27359"/>
</dbReference>
<proteinExistence type="predicted"/>
<evidence type="ECO:0000256" key="1">
    <source>
        <dbReference type="SAM" id="SignalP"/>
    </source>
</evidence>
<name>A0A915JMC5_ROMCU</name>
<dbReference type="Proteomes" id="UP000887565">
    <property type="component" value="Unplaced"/>
</dbReference>
<evidence type="ECO:0000313" key="2">
    <source>
        <dbReference type="Proteomes" id="UP000887565"/>
    </source>
</evidence>
<accession>A0A915JMC5</accession>
<sequence>MFFMYFLFFLVVARCCGEKGTGLDDCRNGRHNNVHYINDRPTHCIIHNVNYRNGLCMSIELLYQKLSTLFNTKPQRVRDADRTREFKRYLLQHRALIYNKRDEFDDNSGVHEKNGFNTLFMKAAQLFTETHPETHQIVKNQTSLGVEVFCDMALRQFPVANNRLYNILPPEECPAPASKCYIDKGSRSATTSSNRYPRHVNLVWYSNGYSPEKCYVPTKLIDVEPDPDRCITFPVAIEMLNTKDNGSPTPRKNDYLAETSLGYQDDPTILVNITSRKSHQPALETVNLSVHAFCAALVEIIPFSKDEIRRGLSIRVGEHRGGGDYRAASINADSNLGGDVGDNGGDDVSVYVLNPALQDPVVRGRPQGHAATDVVAMLVIETIDVETVEEVDAAVPAALATINGVGNTFGEEGVKNAVDNFIVNGMGRTLASVNKNDLGVSADLGGGGIGAGKGFRGGHCICWGIGVNFRDRALIYNNRDEYDDNSGVHEKDGFNTLFMKAGKLHRIVYQT</sequence>
<feature type="signal peptide" evidence="1">
    <location>
        <begin position="1"/>
        <end position="17"/>
    </location>
</feature>
<protein>
    <submittedName>
        <fullName evidence="3">Uncharacterized protein</fullName>
    </submittedName>
</protein>
<dbReference type="AlphaFoldDB" id="A0A915JMC5"/>
<reference evidence="3" key="1">
    <citation type="submission" date="2022-11" db="UniProtKB">
        <authorList>
            <consortium name="WormBaseParasite"/>
        </authorList>
    </citation>
    <scope>IDENTIFICATION</scope>
</reference>
<organism evidence="2 3">
    <name type="scientific">Romanomermis culicivorax</name>
    <name type="common">Nematode worm</name>
    <dbReference type="NCBI Taxonomy" id="13658"/>
    <lineage>
        <taxon>Eukaryota</taxon>
        <taxon>Metazoa</taxon>
        <taxon>Ecdysozoa</taxon>
        <taxon>Nematoda</taxon>
        <taxon>Enoplea</taxon>
        <taxon>Dorylaimia</taxon>
        <taxon>Mermithida</taxon>
        <taxon>Mermithoidea</taxon>
        <taxon>Mermithidae</taxon>
        <taxon>Romanomermis</taxon>
    </lineage>
</organism>